<dbReference type="AlphaFoldDB" id="Q94GX8"/>
<evidence type="ECO:0000256" key="1">
    <source>
        <dbReference type="SAM" id="MobiDB-lite"/>
    </source>
</evidence>
<dbReference type="EMBL" id="AC087192">
    <property type="protein sequence ID" value="AAK84450.1"/>
    <property type="molecule type" value="Genomic_DNA"/>
</dbReference>
<proteinExistence type="predicted"/>
<reference evidence="3" key="2">
    <citation type="journal article" date="2008" name="Nucleic Acids Res.">
        <title>The rice annotation project database (RAP-DB): 2008 update.</title>
        <authorList>
            <consortium name="The rice annotation project (RAP)"/>
        </authorList>
    </citation>
    <scope>GENOME REANNOTATION</scope>
    <source>
        <strain evidence="3">cv. Nipponbare</strain>
    </source>
</reference>
<evidence type="ECO:0000313" key="3">
    <source>
        <dbReference type="Proteomes" id="UP000000763"/>
    </source>
</evidence>
<feature type="region of interest" description="Disordered" evidence="1">
    <location>
        <begin position="257"/>
        <end position="322"/>
    </location>
</feature>
<organism evidence="2 3">
    <name type="scientific">Oryza sativa subsp. japonica</name>
    <name type="common">Rice</name>
    <dbReference type="NCBI Taxonomy" id="39947"/>
    <lineage>
        <taxon>Eukaryota</taxon>
        <taxon>Viridiplantae</taxon>
        <taxon>Streptophyta</taxon>
        <taxon>Embryophyta</taxon>
        <taxon>Tracheophyta</taxon>
        <taxon>Spermatophyta</taxon>
        <taxon>Magnoliopsida</taxon>
        <taxon>Liliopsida</taxon>
        <taxon>Poales</taxon>
        <taxon>Poaceae</taxon>
        <taxon>BOP clade</taxon>
        <taxon>Oryzoideae</taxon>
        <taxon>Oryzeae</taxon>
        <taxon>Oryzinae</taxon>
        <taxon>Oryza</taxon>
        <taxon>Oryza sativa</taxon>
    </lineage>
</organism>
<evidence type="ECO:0000313" key="2">
    <source>
        <dbReference type="EMBL" id="AAK84450.1"/>
    </source>
</evidence>
<name>Q94GX8_ORYSJ</name>
<protein>
    <submittedName>
        <fullName evidence="2">Uncharacterized protein</fullName>
    </submittedName>
</protein>
<feature type="compositionally biased region" description="Low complexity" evidence="1">
    <location>
        <begin position="26"/>
        <end position="37"/>
    </location>
</feature>
<accession>Q94GX8</accession>
<reference evidence="3" key="1">
    <citation type="journal article" date="2005" name="Nature">
        <title>The map-based sequence of the rice genome.</title>
        <authorList>
            <consortium name="International rice genome sequencing project (IRGSP)"/>
            <person name="Matsumoto T."/>
            <person name="Wu J."/>
            <person name="Kanamori H."/>
            <person name="Katayose Y."/>
            <person name="Fujisawa M."/>
            <person name="Namiki N."/>
            <person name="Mizuno H."/>
            <person name="Yamamoto K."/>
            <person name="Antonio B.A."/>
            <person name="Baba T."/>
            <person name="Sakata K."/>
            <person name="Nagamura Y."/>
            <person name="Aoki H."/>
            <person name="Arikawa K."/>
            <person name="Arita K."/>
            <person name="Bito T."/>
            <person name="Chiden Y."/>
            <person name="Fujitsuka N."/>
            <person name="Fukunaka R."/>
            <person name="Hamada M."/>
            <person name="Harada C."/>
            <person name="Hayashi A."/>
            <person name="Hijishita S."/>
            <person name="Honda M."/>
            <person name="Hosokawa S."/>
            <person name="Ichikawa Y."/>
            <person name="Idonuma A."/>
            <person name="Iijima M."/>
            <person name="Ikeda M."/>
            <person name="Ikeno M."/>
            <person name="Ito K."/>
            <person name="Ito S."/>
            <person name="Ito T."/>
            <person name="Ito Y."/>
            <person name="Ito Y."/>
            <person name="Iwabuchi A."/>
            <person name="Kamiya K."/>
            <person name="Karasawa W."/>
            <person name="Kurita K."/>
            <person name="Katagiri S."/>
            <person name="Kikuta A."/>
            <person name="Kobayashi H."/>
            <person name="Kobayashi N."/>
            <person name="Machita K."/>
            <person name="Maehara T."/>
            <person name="Masukawa M."/>
            <person name="Mizubayashi T."/>
            <person name="Mukai Y."/>
            <person name="Nagasaki H."/>
            <person name="Nagata Y."/>
            <person name="Naito S."/>
            <person name="Nakashima M."/>
            <person name="Nakama Y."/>
            <person name="Nakamichi Y."/>
            <person name="Nakamura M."/>
            <person name="Meguro A."/>
            <person name="Negishi M."/>
            <person name="Ohta I."/>
            <person name="Ohta T."/>
            <person name="Okamoto M."/>
            <person name="Ono N."/>
            <person name="Saji S."/>
            <person name="Sakaguchi M."/>
            <person name="Sakai K."/>
            <person name="Shibata M."/>
            <person name="Shimokawa T."/>
            <person name="Song J."/>
            <person name="Takazaki Y."/>
            <person name="Terasawa K."/>
            <person name="Tsugane M."/>
            <person name="Tsuji K."/>
            <person name="Ueda S."/>
            <person name="Waki K."/>
            <person name="Yamagata H."/>
            <person name="Yamamoto M."/>
            <person name="Yamamoto S."/>
            <person name="Yamane H."/>
            <person name="Yoshiki S."/>
            <person name="Yoshihara R."/>
            <person name="Yukawa K."/>
            <person name="Zhong H."/>
            <person name="Yano M."/>
            <person name="Yuan Q."/>
            <person name="Ouyang S."/>
            <person name="Liu J."/>
            <person name="Jones K.M."/>
            <person name="Gansberger K."/>
            <person name="Moffat K."/>
            <person name="Hill J."/>
            <person name="Bera J."/>
            <person name="Fadrosh D."/>
            <person name="Jin S."/>
            <person name="Johri S."/>
            <person name="Kim M."/>
            <person name="Overton L."/>
            <person name="Reardon M."/>
            <person name="Tsitrin T."/>
            <person name="Vuong H."/>
            <person name="Weaver B."/>
            <person name="Ciecko A."/>
            <person name="Tallon L."/>
            <person name="Jackson J."/>
            <person name="Pai G."/>
            <person name="Aken S.V."/>
            <person name="Utterback T."/>
            <person name="Reidmuller S."/>
            <person name="Feldblyum T."/>
            <person name="Hsiao J."/>
            <person name="Zismann V."/>
            <person name="Iobst S."/>
            <person name="de Vazeille A.R."/>
            <person name="Buell C.R."/>
            <person name="Ying K."/>
            <person name="Li Y."/>
            <person name="Lu T."/>
            <person name="Huang Y."/>
            <person name="Zhao Q."/>
            <person name="Feng Q."/>
            <person name="Zhang L."/>
            <person name="Zhu J."/>
            <person name="Weng Q."/>
            <person name="Mu J."/>
            <person name="Lu Y."/>
            <person name="Fan D."/>
            <person name="Liu Y."/>
            <person name="Guan J."/>
            <person name="Zhang Y."/>
            <person name="Yu S."/>
            <person name="Liu X."/>
            <person name="Zhang Y."/>
            <person name="Hong G."/>
            <person name="Han B."/>
            <person name="Choisne N."/>
            <person name="Demange N."/>
            <person name="Orjeda G."/>
            <person name="Samain S."/>
            <person name="Cattolico L."/>
            <person name="Pelletier E."/>
            <person name="Couloux A."/>
            <person name="Segurens B."/>
            <person name="Wincker P."/>
            <person name="D'Hont A."/>
            <person name="Scarpelli C."/>
            <person name="Weissenbach J."/>
            <person name="Salanoubat M."/>
            <person name="Quetier F."/>
            <person name="Yu Y."/>
            <person name="Kim H.R."/>
            <person name="Rambo T."/>
            <person name="Currie J."/>
            <person name="Collura K."/>
            <person name="Luo M."/>
            <person name="Yang T."/>
            <person name="Ammiraju J.S.S."/>
            <person name="Engler F."/>
            <person name="Soderlund C."/>
            <person name="Wing R.A."/>
            <person name="Palmer L.E."/>
            <person name="de la Bastide M."/>
            <person name="Spiegel L."/>
            <person name="Nascimento L."/>
            <person name="Zutavern T."/>
            <person name="O'Shaughnessy A."/>
            <person name="Dike S."/>
            <person name="Dedhia N."/>
            <person name="Preston R."/>
            <person name="Balija V."/>
            <person name="McCombie W.R."/>
            <person name="Chow T."/>
            <person name="Chen H."/>
            <person name="Chung M."/>
            <person name="Chen C."/>
            <person name="Shaw J."/>
            <person name="Wu H."/>
            <person name="Hsiao K."/>
            <person name="Chao Y."/>
            <person name="Chu M."/>
            <person name="Cheng C."/>
            <person name="Hour A."/>
            <person name="Lee P."/>
            <person name="Lin S."/>
            <person name="Lin Y."/>
            <person name="Liou J."/>
            <person name="Liu S."/>
            <person name="Hsing Y."/>
            <person name="Raghuvanshi S."/>
            <person name="Mohanty A."/>
            <person name="Bharti A.K."/>
            <person name="Gaur A."/>
            <person name="Gupta V."/>
            <person name="Kumar D."/>
            <person name="Ravi V."/>
            <person name="Vij S."/>
            <person name="Kapur A."/>
            <person name="Khurana P."/>
            <person name="Khurana P."/>
            <person name="Khurana J.P."/>
            <person name="Tyagi A.K."/>
            <person name="Gaikwad K."/>
            <person name="Singh A."/>
            <person name="Dalal V."/>
            <person name="Srivastava S."/>
            <person name="Dixit A."/>
            <person name="Pal A.K."/>
            <person name="Ghazi I.A."/>
            <person name="Yadav M."/>
            <person name="Pandit A."/>
            <person name="Bhargava A."/>
            <person name="Sureshbabu K."/>
            <person name="Batra K."/>
            <person name="Sharma T.R."/>
            <person name="Mohapatra T."/>
            <person name="Singh N.K."/>
            <person name="Messing J."/>
            <person name="Nelson A.B."/>
            <person name="Fuks G."/>
            <person name="Kavchok S."/>
            <person name="Keizer G."/>
            <person name="Linton E."/>
            <person name="Llaca V."/>
            <person name="Song R."/>
            <person name="Tanyolac B."/>
            <person name="Young S."/>
            <person name="Ho-Il K."/>
            <person name="Hahn J.H."/>
            <person name="Sangsakoo G."/>
            <person name="Vanavichit A."/>
            <person name="de Mattos Luiz.A.T."/>
            <person name="Zimmer P.D."/>
            <person name="Malone G."/>
            <person name="Dellagostin O."/>
            <person name="de Oliveira A.C."/>
            <person name="Bevan M."/>
            <person name="Bancroft I."/>
            <person name="Minx P."/>
            <person name="Cordum H."/>
            <person name="Wilson R."/>
            <person name="Cheng Z."/>
            <person name="Jin W."/>
            <person name="Jiang J."/>
            <person name="Leong S.A."/>
            <person name="Iwama H."/>
            <person name="Gojobori T."/>
            <person name="Itoh T."/>
            <person name="Niimura Y."/>
            <person name="Fujii Y."/>
            <person name="Habara T."/>
            <person name="Sakai H."/>
            <person name="Sato Y."/>
            <person name="Wilson G."/>
            <person name="Kumar K."/>
            <person name="McCouch S."/>
            <person name="Juretic N."/>
            <person name="Hoen D."/>
            <person name="Wright S."/>
            <person name="Bruskiewich R."/>
            <person name="Bureau T."/>
            <person name="Miyao A."/>
            <person name="Hirochika H."/>
            <person name="Nishikawa T."/>
            <person name="Kadowaki K."/>
            <person name="Sugiura M."/>
            <person name="Burr B."/>
            <person name="Sasaki T."/>
        </authorList>
    </citation>
    <scope>NUCLEOTIDE SEQUENCE [LARGE SCALE GENOMIC DNA]</scope>
    <source>
        <strain evidence="3">cv. Nipponbare</strain>
    </source>
</reference>
<feature type="compositionally biased region" description="Pro residues" evidence="1">
    <location>
        <begin position="261"/>
        <end position="282"/>
    </location>
</feature>
<sequence>MPSRHWTRNHPSAARDGIQLPLGDGSSSAPAHPSSASFGLVNGCQEAGATASRLRRPHLDVADAGAGAAAVLRPPRSSPSASVGASWPEGITWSSASAAVTPAGIIRTPTAAPVATATAASAASIPDQPGCAAAATTAATVLVVAVVAGSVGFRIFSQEGSSNDLLICFGHFGTIVNSLPFGGSRFSFAHFKLVRSRSADVSCTRVQSLKNVHVLSHKLFLATMRLFELIAGVAILAALSTTTSNAPSPVAVAAGRAVRAPPSPKPAPPIRPLFRAPPPPPARSVQPTCSSAPPPPPAKSELAMSSPPLAGEVGSTNASELP</sequence>
<feature type="region of interest" description="Disordered" evidence="1">
    <location>
        <begin position="1"/>
        <end position="37"/>
    </location>
</feature>
<dbReference type="Proteomes" id="UP000000763">
    <property type="component" value="Chromosome 10"/>
</dbReference>
<gene>
    <name evidence="2" type="primary">OSJNBa0005K07.11</name>
</gene>